<dbReference type="PANTHER" id="PTHR23517">
    <property type="entry name" value="RESISTANCE PROTEIN MDTM, PUTATIVE-RELATED-RELATED"/>
    <property type="match status" value="1"/>
</dbReference>
<name>A0A315ZAG2_SEDFL</name>
<dbReference type="PANTHER" id="PTHR23517:SF15">
    <property type="entry name" value="PROTON-DEPENDENT OLIGOPEPTIDE FAMILY TRANSPORT PROTEIN"/>
    <property type="match status" value="1"/>
</dbReference>
<feature type="transmembrane region" description="Helical" evidence="9">
    <location>
        <begin position="83"/>
        <end position="104"/>
    </location>
</feature>
<dbReference type="GO" id="GO:0006857">
    <property type="term" value="P:oligopeptide transport"/>
    <property type="evidence" value="ECO:0007669"/>
    <property type="project" value="InterPro"/>
</dbReference>
<dbReference type="InterPro" id="IPR020846">
    <property type="entry name" value="MFS_dom"/>
</dbReference>
<feature type="transmembrane region" description="Helical" evidence="9">
    <location>
        <begin position="231"/>
        <end position="252"/>
    </location>
</feature>
<dbReference type="PROSITE" id="PS01023">
    <property type="entry name" value="PTR2_2"/>
    <property type="match status" value="1"/>
</dbReference>
<feature type="transmembrane region" description="Helical" evidence="9">
    <location>
        <begin position="182"/>
        <end position="202"/>
    </location>
</feature>
<dbReference type="PROSITE" id="PS01022">
    <property type="entry name" value="PTR2_1"/>
    <property type="match status" value="1"/>
</dbReference>
<dbReference type="EMBL" id="QGDO01000003">
    <property type="protein sequence ID" value="PWJ41828.1"/>
    <property type="molecule type" value="Genomic_DNA"/>
</dbReference>
<dbReference type="InterPro" id="IPR036259">
    <property type="entry name" value="MFS_trans_sf"/>
</dbReference>
<dbReference type="OrthoDB" id="9772725at2"/>
<dbReference type="GO" id="GO:0005886">
    <property type="term" value="C:plasma membrane"/>
    <property type="evidence" value="ECO:0007669"/>
    <property type="project" value="UniProtKB-SubCell"/>
</dbReference>
<evidence type="ECO:0000256" key="9">
    <source>
        <dbReference type="SAM" id="Phobius"/>
    </source>
</evidence>
<dbReference type="PROSITE" id="PS50850">
    <property type="entry name" value="MFS"/>
    <property type="match status" value="1"/>
</dbReference>
<feature type="transmembrane region" description="Helical" evidence="9">
    <location>
        <begin position="334"/>
        <end position="355"/>
    </location>
</feature>
<feature type="domain" description="Major facilitator superfamily (MFS) profile" evidence="10">
    <location>
        <begin position="1"/>
        <end position="498"/>
    </location>
</feature>
<dbReference type="InterPro" id="IPR018456">
    <property type="entry name" value="PTR2_symporter_CS"/>
</dbReference>
<reference evidence="11 12" key="1">
    <citation type="submission" date="2018-03" db="EMBL/GenBank/DDBJ databases">
        <title>Genomic Encyclopedia of Archaeal and Bacterial Type Strains, Phase II (KMG-II): from individual species to whole genera.</title>
        <authorList>
            <person name="Goeker M."/>
        </authorList>
    </citation>
    <scope>NUCLEOTIDE SEQUENCE [LARGE SCALE GENOMIC DNA]</scope>
    <source>
        <strain evidence="11 12">DSM 28229</strain>
    </source>
</reference>
<keyword evidence="5" id="KW-0653">Protein transport</keyword>
<dbReference type="SUPFAM" id="SSF103473">
    <property type="entry name" value="MFS general substrate transporter"/>
    <property type="match status" value="1"/>
</dbReference>
<feature type="transmembrane region" description="Helical" evidence="9">
    <location>
        <begin position="54"/>
        <end position="76"/>
    </location>
</feature>
<evidence type="ECO:0000313" key="12">
    <source>
        <dbReference type="Proteomes" id="UP000245535"/>
    </source>
</evidence>
<dbReference type="InterPro" id="IPR000109">
    <property type="entry name" value="POT_fam"/>
</dbReference>
<dbReference type="InterPro" id="IPR005279">
    <property type="entry name" value="Dipep/tripep_permease"/>
</dbReference>
<evidence type="ECO:0000256" key="6">
    <source>
        <dbReference type="ARBA" id="ARBA00022989"/>
    </source>
</evidence>
<feature type="transmembrane region" description="Helical" evidence="9">
    <location>
        <begin position="258"/>
        <end position="277"/>
    </location>
</feature>
<feature type="transmembrane region" description="Helical" evidence="9">
    <location>
        <begin position="24"/>
        <end position="42"/>
    </location>
</feature>
<dbReference type="Gene3D" id="1.20.1250.20">
    <property type="entry name" value="MFS general substrate transporter like domains"/>
    <property type="match status" value="1"/>
</dbReference>
<keyword evidence="4 8" id="KW-0812">Transmembrane</keyword>
<comment type="similarity">
    <text evidence="8">Belongs to the major facilitator superfamily. Proton-dependent oligopeptide transporter (POT/PTR) (TC 2.A.17) family.</text>
</comment>
<evidence type="ECO:0000256" key="2">
    <source>
        <dbReference type="ARBA" id="ARBA00022448"/>
    </source>
</evidence>
<gene>
    <name evidence="11" type="ORF">BC781_10378</name>
</gene>
<evidence type="ECO:0000259" key="10">
    <source>
        <dbReference type="PROSITE" id="PS50850"/>
    </source>
</evidence>
<evidence type="ECO:0000256" key="5">
    <source>
        <dbReference type="ARBA" id="ARBA00022856"/>
    </source>
</evidence>
<dbReference type="CDD" id="cd17346">
    <property type="entry name" value="MFS_DtpA_like"/>
    <property type="match status" value="1"/>
</dbReference>
<dbReference type="AlphaFoldDB" id="A0A315ZAG2"/>
<dbReference type="Proteomes" id="UP000245535">
    <property type="component" value="Unassembled WGS sequence"/>
</dbReference>
<keyword evidence="2 8" id="KW-0813">Transport</keyword>
<dbReference type="GO" id="GO:1904680">
    <property type="term" value="F:peptide transmembrane transporter activity"/>
    <property type="evidence" value="ECO:0007669"/>
    <property type="project" value="InterPro"/>
</dbReference>
<dbReference type="Pfam" id="PF00854">
    <property type="entry name" value="PTR2"/>
    <property type="match status" value="1"/>
</dbReference>
<dbReference type="RefSeq" id="WP_109618194.1">
    <property type="nucleotide sequence ID" value="NZ_QGDO01000003.1"/>
</dbReference>
<feature type="transmembrane region" description="Helical" evidence="9">
    <location>
        <begin position="153"/>
        <end position="176"/>
    </location>
</feature>
<protein>
    <submittedName>
        <fullName evidence="11">POT family proton-dependent oligopeptide transporter</fullName>
    </submittedName>
</protein>
<organism evidence="11 12">
    <name type="scientific">Sediminitomix flava</name>
    <dbReference type="NCBI Taxonomy" id="379075"/>
    <lineage>
        <taxon>Bacteria</taxon>
        <taxon>Pseudomonadati</taxon>
        <taxon>Bacteroidota</taxon>
        <taxon>Cytophagia</taxon>
        <taxon>Cytophagales</taxon>
        <taxon>Flammeovirgaceae</taxon>
        <taxon>Sediminitomix</taxon>
    </lineage>
</organism>
<evidence type="ECO:0000313" key="11">
    <source>
        <dbReference type="EMBL" id="PWJ41828.1"/>
    </source>
</evidence>
<feature type="transmembrane region" description="Helical" evidence="9">
    <location>
        <begin position="400"/>
        <end position="422"/>
    </location>
</feature>
<keyword evidence="5" id="KW-0571">Peptide transport</keyword>
<feature type="transmembrane region" description="Helical" evidence="9">
    <location>
        <begin position="289"/>
        <end position="306"/>
    </location>
</feature>
<feature type="transmembrane region" description="Helical" evidence="9">
    <location>
        <begin position="434"/>
        <end position="459"/>
    </location>
</feature>
<feature type="transmembrane region" description="Helical" evidence="9">
    <location>
        <begin position="471"/>
        <end position="493"/>
    </location>
</feature>
<evidence type="ECO:0000256" key="1">
    <source>
        <dbReference type="ARBA" id="ARBA00004651"/>
    </source>
</evidence>
<keyword evidence="3" id="KW-1003">Cell membrane</keyword>
<comment type="subcellular location">
    <subcellularLocation>
        <location evidence="1">Cell membrane</location>
        <topology evidence="1">Multi-pass membrane protein</topology>
    </subcellularLocation>
    <subcellularLocation>
        <location evidence="8">Membrane</location>
        <topology evidence="8">Multi-pass membrane protein</topology>
    </subcellularLocation>
</comment>
<evidence type="ECO:0000256" key="4">
    <source>
        <dbReference type="ARBA" id="ARBA00022692"/>
    </source>
</evidence>
<feature type="transmembrane region" description="Helical" evidence="9">
    <location>
        <begin position="367"/>
        <end position="388"/>
    </location>
</feature>
<dbReference type="InterPro" id="IPR050171">
    <property type="entry name" value="MFS_Transporters"/>
</dbReference>
<sequence length="505" mass="54784">MAKTFFGHPIGLSTLFATEFWERFSYYGMRSFLTLFLTATYINGGFGMSQEESLAIYGIFTSLVYVTPIIGGILADKVLGQRVTVYIGALVMAAGQFTMAYSAMMDPEAASATREFLLHAGLGLLIVGNGFFKPNISTMVGGLYEANDPNRDGGFTLFYMGINAGAFFAPVIAGSLAEKVAWQYGFMSAGIGMLLGTAWFFFRETTMNNVGLAPKASESANKIERSDWMNVVAYAIGSIVLVLGFLKIWGLIPSDVQSYIVYAVAIGGVGYLLWTIVVNTKGSTEWSRVGVILLLAVFNVIFWSGFEQAGGTFNFFAKENTDRMLFGSEIPASIFQSVNAIAIFIFAPLFTVIWGKLDKAGKNPRTPVKFAIGLLMLAVGFFVMQIGANATKGGTVLVSPLWLVMVYLLHTWGELCLSPIGLSMITKLSPQKIVSVMMGLWMGSIAIGNYMAASMMGIFNSDVVKPLRDEYGLELFSFIGVEALVAGLLLLALSPKINKMMKGIH</sequence>
<keyword evidence="6 9" id="KW-1133">Transmembrane helix</keyword>
<keyword evidence="12" id="KW-1185">Reference proteome</keyword>
<keyword evidence="7 9" id="KW-0472">Membrane</keyword>
<evidence type="ECO:0000256" key="8">
    <source>
        <dbReference type="RuleBase" id="RU003755"/>
    </source>
</evidence>
<evidence type="ECO:0000256" key="7">
    <source>
        <dbReference type="ARBA" id="ARBA00023136"/>
    </source>
</evidence>
<comment type="caution">
    <text evidence="11">The sequence shown here is derived from an EMBL/GenBank/DDBJ whole genome shotgun (WGS) entry which is preliminary data.</text>
</comment>
<feature type="transmembrane region" description="Helical" evidence="9">
    <location>
        <begin position="116"/>
        <end position="132"/>
    </location>
</feature>
<proteinExistence type="inferred from homology"/>
<dbReference type="NCBIfam" id="TIGR00924">
    <property type="entry name" value="yjdL_sub1_fam"/>
    <property type="match status" value="1"/>
</dbReference>
<evidence type="ECO:0000256" key="3">
    <source>
        <dbReference type="ARBA" id="ARBA00022475"/>
    </source>
</evidence>
<accession>A0A315ZAG2</accession>